<proteinExistence type="predicted"/>
<evidence type="ECO:0000313" key="2">
    <source>
        <dbReference type="EMBL" id="AHW42444.1"/>
    </source>
</evidence>
<dbReference type="Gene3D" id="3.10.450.50">
    <property type="match status" value="1"/>
</dbReference>
<dbReference type="InterPro" id="IPR032710">
    <property type="entry name" value="NTF2-like_dom_sf"/>
</dbReference>
<evidence type="ECO:0000259" key="1">
    <source>
        <dbReference type="Pfam" id="PF12680"/>
    </source>
</evidence>
<dbReference type="Pfam" id="PF12680">
    <property type="entry name" value="SnoaL_2"/>
    <property type="match status" value="1"/>
</dbReference>
<dbReference type="SUPFAM" id="SSF54427">
    <property type="entry name" value="NTF2-like"/>
    <property type="match status" value="1"/>
</dbReference>
<name>X5CWH3_RHIWD</name>
<reference evidence="2" key="1">
    <citation type="submission" date="2013-12" db="EMBL/GenBank/DDBJ databases">
        <authorList>
            <person name="Qing C."/>
        </authorList>
    </citation>
    <scope>NUCLEOTIDE SEQUENCE</scope>
    <source>
        <strain evidence="2">DC-6</strain>
    </source>
</reference>
<organism evidence="2">
    <name type="scientific">Rhizorhabdus wittichii (strain DC-6 / KACC 16600)</name>
    <name type="common">Sphingomonas wittichii</name>
    <dbReference type="NCBI Taxonomy" id="1283312"/>
    <lineage>
        <taxon>Bacteria</taxon>
        <taxon>Pseudomonadati</taxon>
        <taxon>Pseudomonadota</taxon>
        <taxon>Alphaproteobacteria</taxon>
        <taxon>Sphingomonadales</taxon>
        <taxon>Sphingomonadaceae</taxon>
        <taxon>Rhizorhabdus</taxon>
    </lineage>
</organism>
<feature type="domain" description="SnoaL-like" evidence="1">
    <location>
        <begin position="38"/>
        <end position="147"/>
    </location>
</feature>
<sequence length="193" mass="22120">MACAACHAIWIGRTTGRMEAAMTYSREEVEAAIIRLREAFVEAERRNSWSWIADELYHEDATYYCPYGGVMPVFARSREEIRATHYGRDMDVGSGWEGWSFPITDFAVNGDRIFSRWVNRGPGRRPDGSYYETDGVSFITYGGNGKFSSQYDLFDIGHQMMLCDELKQAGLLNETLEREWVLPMKQRIRAALG</sequence>
<accession>X5CWH3</accession>
<dbReference type="InterPro" id="IPR037401">
    <property type="entry name" value="SnoaL-like"/>
</dbReference>
<dbReference type="EMBL" id="KJ020540">
    <property type="protein sequence ID" value="AHW42444.1"/>
    <property type="molecule type" value="Genomic_DNA"/>
</dbReference>
<reference evidence="2" key="2">
    <citation type="journal article" date="2014" name="Appl. Environ. Microbiol.">
        <title>Novel three-component Rieske non-heme iron oxygenase system catalyzing the N-dealkylation of chloroacetanilide herbicides in sphingomonads DC-6 and DC-2.</title>
        <authorList>
            <person name="Chen Q."/>
            <person name="Wang C.H."/>
            <person name="Deng S.K."/>
            <person name="Wu Y.D."/>
            <person name="Li Y."/>
            <person name="Yao L."/>
            <person name="Jiang J.D."/>
            <person name="Yan X."/>
            <person name="He J."/>
            <person name="Li S.P."/>
        </authorList>
    </citation>
    <scope>NUCLEOTIDE SEQUENCE</scope>
    <source>
        <strain evidence="2">DC-6</strain>
    </source>
</reference>
<protein>
    <recommendedName>
        <fullName evidence="1">SnoaL-like domain-containing protein</fullName>
    </recommendedName>
</protein>
<dbReference type="AlphaFoldDB" id="X5CWH3"/>